<proteinExistence type="predicted"/>
<comment type="caution">
    <text evidence="1">The sequence shown here is derived from an EMBL/GenBank/DDBJ whole genome shotgun (WGS) entry which is preliminary data.</text>
</comment>
<dbReference type="Proteomes" id="UP000765509">
    <property type="component" value="Unassembled WGS sequence"/>
</dbReference>
<evidence type="ECO:0000313" key="1">
    <source>
        <dbReference type="EMBL" id="MBW0520523.1"/>
    </source>
</evidence>
<sequence>MIISSILSLRYNIPRRASRILNPTLNLLIKSSISSSGCHPTPVFHIPQDLRTIFEHLQLEPLIENYICCPQCFFLNGLTESVTNYQPHCQRQNEPNEVDPPCTQSLGKFIDSFEPHTQNTTNIKHKFIPKKHFIYQPFKNWLSRFSSRLELWKFCININNPKFLKVPLNVTSERDWSGDTSLEL</sequence>
<reference evidence="1" key="1">
    <citation type="submission" date="2021-03" db="EMBL/GenBank/DDBJ databases">
        <title>Draft genome sequence of rust myrtle Austropuccinia psidii MF-1, a brazilian biotype.</title>
        <authorList>
            <person name="Quecine M.C."/>
            <person name="Pachon D.M.R."/>
            <person name="Bonatelli M.L."/>
            <person name="Correr F.H."/>
            <person name="Franceschini L.M."/>
            <person name="Leite T.F."/>
            <person name="Margarido G.R.A."/>
            <person name="Almeida C.A."/>
            <person name="Ferrarezi J.A."/>
            <person name="Labate C.A."/>
        </authorList>
    </citation>
    <scope>NUCLEOTIDE SEQUENCE</scope>
    <source>
        <strain evidence="1">MF-1</strain>
    </source>
</reference>
<organism evidence="1 2">
    <name type="scientific">Austropuccinia psidii MF-1</name>
    <dbReference type="NCBI Taxonomy" id="1389203"/>
    <lineage>
        <taxon>Eukaryota</taxon>
        <taxon>Fungi</taxon>
        <taxon>Dikarya</taxon>
        <taxon>Basidiomycota</taxon>
        <taxon>Pucciniomycotina</taxon>
        <taxon>Pucciniomycetes</taxon>
        <taxon>Pucciniales</taxon>
        <taxon>Sphaerophragmiaceae</taxon>
        <taxon>Austropuccinia</taxon>
    </lineage>
</organism>
<name>A0A9Q3HXC4_9BASI</name>
<gene>
    <name evidence="1" type="ORF">O181_060238</name>
</gene>
<evidence type="ECO:0000313" key="2">
    <source>
        <dbReference type="Proteomes" id="UP000765509"/>
    </source>
</evidence>
<dbReference type="AlphaFoldDB" id="A0A9Q3HXC4"/>
<keyword evidence="2" id="KW-1185">Reference proteome</keyword>
<protein>
    <submittedName>
        <fullName evidence="1">Uncharacterized protein</fullName>
    </submittedName>
</protein>
<dbReference type="EMBL" id="AVOT02028137">
    <property type="protein sequence ID" value="MBW0520523.1"/>
    <property type="molecule type" value="Genomic_DNA"/>
</dbReference>
<accession>A0A9Q3HXC4</accession>